<accession>A0A8J9Y831</accession>
<evidence type="ECO:0000313" key="2">
    <source>
        <dbReference type="Proteomes" id="UP000838878"/>
    </source>
</evidence>
<dbReference type="Proteomes" id="UP000838878">
    <property type="component" value="Chromosome 11"/>
</dbReference>
<name>A0A8J9Y831_9NEOP</name>
<sequence>MGCRAIRRVLMAAAARQPWLPSAWAPIGRHMFDWLPQPSYQVRGGSYMWWYRMIQSKKKCKLEILRT</sequence>
<proteinExistence type="predicted"/>
<protein>
    <submittedName>
        <fullName evidence="1">Uncharacterized protein</fullName>
    </submittedName>
</protein>
<keyword evidence="2" id="KW-1185">Reference proteome</keyword>
<reference evidence="1" key="1">
    <citation type="submission" date="2021-12" db="EMBL/GenBank/DDBJ databases">
        <authorList>
            <person name="Martin H S."/>
        </authorList>
    </citation>
    <scope>NUCLEOTIDE SEQUENCE</scope>
</reference>
<dbReference type="EMBL" id="OV170231">
    <property type="protein sequence ID" value="CAH0716775.1"/>
    <property type="molecule type" value="Genomic_DNA"/>
</dbReference>
<dbReference type="AlphaFoldDB" id="A0A8J9Y831"/>
<evidence type="ECO:0000313" key="1">
    <source>
        <dbReference type="EMBL" id="CAH0716775.1"/>
    </source>
</evidence>
<feature type="non-terminal residue" evidence="1">
    <location>
        <position position="67"/>
    </location>
</feature>
<organism evidence="1 2">
    <name type="scientific">Brenthis ino</name>
    <name type="common">lesser marbled fritillary</name>
    <dbReference type="NCBI Taxonomy" id="405034"/>
    <lineage>
        <taxon>Eukaryota</taxon>
        <taxon>Metazoa</taxon>
        <taxon>Ecdysozoa</taxon>
        <taxon>Arthropoda</taxon>
        <taxon>Hexapoda</taxon>
        <taxon>Insecta</taxon>
        <taxon>Pterygota</taxon>
        <taxon>Neoptera</taxon>
        <taxon>Endopterygota</taxon>
        <taxon>Lepidoptera</taxon>
        <taxon>Glossata</taxon>
        <taxon>Ditrysia</taxon>
        <taxon>Papilionoidea</taxon>
        <taxon>Nymphalidae</taxon>
        <taxon>Heliconiinae</taxon>
        <taxon>Argynnini</taxon>
        <taxon>Brenthis</taxon>
    </lineage>
</organism>
<gene>
    <name evidence="1" type="ORF">BINO364_LOCUS3473</name>
</gene>